<dbReference type="KEGG" id="mco:MCJ_003490"/>
<dbReference type="Proteomes" id="UP000001491">
    <property type="component" value="Chromosome"/>
</dbReference>
<feature type="region of interest" description="Disordered" evidence="1">
    <location>
        <begin position="27"/>
        <end position="51"/>
    </location>
</feature>
<organism evidence="4 5">
    <name type="scientific">Mesomycoplasma conjunctivae (strain ATCC 25834 / NCTC 10147 / HRC/581)</name>
    <name type="common">Mycoplasma conjunctivae</name>
    <dbReference type="NCBI Taxonomy" id="572263"/>
    <lineage>
        <taxon>Bacteria</taxon>
        <taxon>Bacillati</taxon>
        <taxon>Mycoplasmatota</taxon>
        <taxon>Mycoplasmoidales</taxon>
        <taxon>Metamycoplasmataceae</taxon>
        <taxon>Mesomycoplasma</taxon>
    </lineage>
</organism>
<dbReference type="AlphaFoldDB" id="C5J6E6"/>
<feature type="signal peptide" evidence="2">
    <location>
        <begin position="1"/>
        <end position="17"/>
    </location>
</feature>
<gene>
    <name evidence="4" type="ordered locus">MCJ_003490</name>
</gene>
<dbReference type="eggNOG" id="ENOG5033SXH">
    <property type="taxonomic scope" value="Bacteria"/>
</dbReference>
<keyword evidence="2" id="KW-0732">Signal</keyword>
<evidence type="ECO:0000256" key="2">
    <source>
        <dbReference type="SAM" id="SignalP"/>
    </source>
</evidence>
<dbReference type="InterPro" id="IPR022381">
    <property type="entry name" value="Uncharacterised_MG067"/>
</dbReference>
<dbReference type="PROSITE" id="PS51257">
    <property type="entry name" value="PROKAR_LIPOPROTEIN"/>
    <property type="match status" value="1"/>
</dbReference>
<reference evidence="5" key="1">
    <citation type="journal article" date="2009" name="BMC Bioinformatics">
        <title>The Mycoplasma conjunctivae genome sequencing, annotation and analysis.</title>
        <authorList>
            <person name="Calderon-Copete S.P."/>
            <person name="Wigger G."/>
            <person name="Wunderlin C."/>
            <person name="Schmidheini T."/>
            <person name="Frey J."/>
            <person name="Quail M.A."/>
            <person name="Falquet L."/>
        </authorList>
    </citation>
    <scope>NUCLEOTIDE SEQUENCE [LARGE SCALE GENOMIC DNA]</scope>
    <source>
        <strain evidence="5">ATCC 25834 / NCTC 10147 / HRC/581</strain>
    </source>
</reference>
<feature type="chain" id="PRO_5002953629" description="DUF31 domain-containing protein" evidence="2">
    <location>
        <begin position="18"/>
        <end position="801"/>
    </location>
</feature>
<name>C5J6E6_MESCH</name>
<dbReference type="HOGENOM" id="CLU_017888_0_0_14"/>
<dbReference type="Pfam" id="PF01732">
    <property type="entry name" value="Mycop_pep_DUF31"/>
    <property type="match status" value="1"/>
</dbReference>
<evidence type="ECO:0000313" key="4">
    <source>
        <dbReference type="EMBL" id="CAT05038.1"/>
    </source>
</evidence>
<evidence type="ECO:0000259" key="3">
    <source>
        <dbReference type="Pfam" id="PF01732"/>
    </source>
</evidence>
<dbReference type="NCBIfam" id="NF045842">
    <property type="entry name" value="MIP_near_MIB"/>
    <property type="match status" value="1"/>
</dbReference>
<evidence type="ECO:0000313" key="5">
    <source>
        <dbReference type="Proteomes" id="UP000001491"/>
    </source>
</evidence>
<keyword evidence="5" id="KW-1185">Reference proteome</keyword>
<dbReference type="NCBIfam" id="NF045841">
    <property type="entry name" value="Ig_SerProt_MIP"/>
    <property type="match status" value="1"/>
</dbReference>
<dbReference type="InterPro" id="IPR022382">
    <property type="entry name" value="Mycoplasma_peptidase_DUF31"/>
</dbReference>
<protein>
    <recommendedName>
        <fullName evidence="3">DUF31 domain-containing protein</fullName>
    </recommendedName>
</protein>
<evidence type="ECO:0000256" key="1">
    <source>
        <dbReference type="SAM" id="MobiDB-lite"/>
    </source>
</evidence>
<dbReference type="PRINTS" id="PR00840">
    <property type="entry name" value="Y06768FAMILY"/>
</dbReference>
<feature type="domain" description="DUF31" evidence="3">
    <location>
        <begin position="324"/>
        <end position="716"/>
    </location>
</feature>
<sequence length="801" mass="90317">MKIKKILIGLAFAPVFALVACGVQQKVGDKKPTTPTNNDQTTTQLADPKRSQKEALNQKITNLSNGFFSSEANKEKIEKFIFDLNKIVDEDIAKITSDEQKQQQLRQQIKDSVGAFESLAKTSNYTFGERKQLFEQIVNTIKANILEFDKPQPPRPVDPPGGQQRREPTEQELKEFDKFRSQVAPRGQNVTRVDKKTNLRIVEDQYEHDRPKNEQEYYALVQGGDQAIINRPPEQGLAKRPTSFVKPADNILKILNEKARAAGQPLYENAQERTFSLPTFDASGNPNGLHINNYEQGFTSPAFWGDTLSQGGPGRVGLPRILANDQYKKLSKAVVSLQITNGKVDKDSPRKAGKEVLHLSQSSYGTAQIIDYKLEDGVKYPLTWYFLTNAHVANSLRLHGDSNENDTSKAYGRDFSNYNTNDLASNTWSIALRKLKQDQIPLKSRIQVSGTAEGQKNYSTVSVRVKEKDGDIYNNGQDKENNKWIGQKPTKQLNVRTIVIGTDTLKSSPKDFSKQENFKDFQEVLDYAIIEVTFDNEADAKAITQDYYNDSSQHFKVSDTNLLNEQNYKKFQTLNIYGLGFPNSKGELNLTLNEFDNKEEYEARNSSVSLYTNKNFSLYKNTEPENLLYKDGGDLSWSRSYRSFINLPGLTDLFISTPVLSDSLFKVSKFEDGEFKSTPYLMAGQATLLDNFSVPGGGSGSPVKLGDNSAYSILFASDARASAGLTLNLRSYGYDYKGYYGKYKLAQYDVIYGSDNQRKSYWDAMNQLYKSDSKFKTNLFKNGFADDTKVDVFKTSELTKN</sequence>
<dbReference type="EMBL" id="FM864216">
    <property type="protein sequence ID" value="CAT05038.1"/>
    <property type="molecule type" value="Genomic_DNA"/>
</dbReference>
<feature type="region of interest" description="Disordered" evidence="1">
    <location>
        <begin position="146"/>
        <end position="170"/>
    </location>
</feature>
<accession>C5J6E6</accession>
<feature type="compositionally biased region" description="Low complexity" evidence="1">
    <location>
        <begin position="33"/>
        <end position="44"/>
    </location>
</feature>
<proteinExistence type="predicted"/>